<dbReference type="Gene3D" id="3.40.50.150">
    <property type="entry name" value="Vaccinia Virus protein VP39"/>
    <property type="match status" value="1"/>
</dbReference>
<accession>A0A1Z4V986</accession>
<dbReference type="Pfam" id="PF13649">
    <property type="entry name" value="Methyltransf_25"/>
    <property type="match status" value="1"/>
</dbReference>
<dbReference type="CDD" id="cd02440">
    <property type="entry name" value="AdoMet_MTases"/>
    <property type="match status" value="1"/>
</dbReference>
<dbReference type="InterPro" id="IPR029063">
    <property type="entry name" value="SAM-dependent_MTases_sf"/>
</dbReference>
<dbReference type="InterPro" id="IPR051052">
    <property type="entry name" value="Diverse_substrate_MTase"/>
</dbReference>
<sequence>MKEMELLKNLYSQDLETRKNWYSHVAEAYNKFRHRYPQEIINGAIEFTQLSSKANILELGCGPGNATLAFAKLGFSMICLEPSLAACNLARKNCEMYPQVEIHQKTFEEWELETGKFDAVLAATSYHWIDPEFGNLKINQALKNEGSLILLWNMTPQPEYEVYQSFREIYQKYAPLLDRYEDMQTQKEIVQSLGQKAIDSGKFKNLVSEQVVCKVNYYMDDFLLLLSTYTPYLKLDIETRNSLFTELRENIANNYGGNIQITYISAFQVAKKAEI</sequence>
<evidence type="ECO:0000256" key="1">
    <source>
        <dbReference type="ARBA" id="ARBA00022603"/>
    </source>
</evidence>
<proteinExistence type="predicted"/>
<dbReference type="Proteomes" id="UP000218702">
    <property type="component" value="Chromosome"/>
</dbReference>
<keyword evidence="1" id="KW-0489">Methyltransferase</keyword>
<dbReference type="EMBL" id="AP018316">
    <property type="protein sequence ID" value="BAZ88008.1"/>
    <property type="molecule type" value="Genomic_DNA"/>
</dbReference>
<dbReference type="AlphaFoldDB" id="A0A1Z4V986"/>
<organism evidence="4 5">
    <name type="scientific">Dolichospermum compactum NIES-806</name>
    <dbReference type="NCBI Taxonomy" id="1973481"/>
    <lineage>
        <taxon>Bacteria</taxon>
        <taxon>Bacillati</taxon>
        <taxon>Cyanobacteriota</taxon>
        <taxon>Cyanophyceae</taxon>
        <taxon>Nostocales</taxon>
        <taxon>Aphanizomenonaceae</taxon>
        <taxon>Dolichospermum</taxon>
        <taxon>Dolichospermum compactum</taxon>
    </lineage>
</organism>
<dbReference type="SUPFAM" id="SSF53335">
    <property type="entry name" value="S-adenosyl-L-methionine-dependent methyltransferases"/>
    <property type="match status" value="1"/>
</dbReference>
<reference evidence="4 5" key="1">
    <citation type="submission" date="2017-06" db="EMBL/GenBank/DDBJ databases">
        <title>Genome sequencing of cyanobaciteial culture collection at National Institute for Environmental Studies (NIES).</title>
        <authorList>
            <person name="Hirose Y."/>
            <person name="Shimura Y."/>
            <person name="Fujisawa T."/>
            <person name="Nakamura Y."/>
            <person name="Kawachi M."/>
        </authorList>
    </citation>
    <scope>NUCLEOTIDE SEQUENCE [LARGE SCALE GENOMIC DNA]</scope>
    <source>
        <strain evidence="4 5">NIES-806</strain>
    </source>
</reference>
<dbReference type="RefSeq" id="WP_096670352.1">
    <property type="nucleotide sequence ID" value="NZ_AP018316.1"/>
</dbReference>
<feature type="domain" description="Methyltransferase" evidence="3">
    <location>
        <begin position="56"/>
        <end position="132"/>
    </location>
</feature>
<dbReference type="KEGG" id="dcm:NIES806_42420"/>
<name>A0A1Z4V986_9CYAN</name>
<keyword evidence="2" id="KW-0808">Transferase</keyword>
<evidence type="ECO:0000313" key="4">
    <source>
        <dbReference type="EMBL" id="BAZ88008.1"/>
    </source>
</evidence>
<evidence type="ECO:0000256" key="2">
    <source>
        <dbReference type="ARBA" id="ARBA00022679"/>
    </source>
</evidence>
<dbReference type="PANTHER" id="PTHR44942:SF4">
    <property type="entry name" value="METHYLTRANSFERASE TYPE 11 DOMAIN-CONTAINING PROTEIN"/>
    <property type="match status" value="1"/>
</dbReference>
<dbReference type="PANTHER" id="PTHR44942">
    <property type="entry name" value="METHYLTRANSF_11 DOMAIN-CONTAINING PROTEIN"/>
    <property type="match status" value="1"/>
</dbReference>
<evidence type="ECO:0000259" key="3">
    <source>
        <dbReference type="Pfam" id="PF13649"/>
    </source>
</evidence>
<evidence type="ECO:0000313" key="5">
    <source>
        <dbReference type="Proteomes" id="UP000218702"/>
    </source>
</evidence>
<protein>
    <recommendedName>
        <fullName evidence="3">Methyltransferase domain-containing protein</fullName>
    </recommendedName>
</protein>
<dbReference type="GO" id="GO:0032259">
    <property type="term" value="P:methylation"/>
    <property type="evidence" value="ECO:0007669"/>
    <property type="project" value="UniProtKB-KW"/>
</dbReference>
<keyword evidence="5" id="KW-1185">Reference proteome</keyword>
<dbReference type="OrthoDB" id="9797252at2"/>
<gene>
    <name evidence="4" type="ORF">NIES806_42420</name>
</gene>
<dbReference type="GO" id="GO:0008168">
    <property type="term" value="F:methyltransferase activity"/>
    <property type="evidence" value="ECO:0007669"/>
    <property type="project" value="UniProtKB-KW"/>
</dbReference>
<dbReference type="InterPro" id="IPR041698">
    <property type="entry name" value="Methyltransf_25"/>
</dbReference>